<reference evidence="1" key="1">
    <citation type="submission" date="2022-10" db="EMBL/GenBank/DDBJ databases">
        <title>Two novel species of Flavobacterium.</title>
        <authorList>
            <person name="Liu Q."/>
            <person name="Xin Y.-H."/>
        </authorList>
    </citation>
    <scope>NUCLEOTIDE SEQUENCE</scope>
    <source>
        <strain evidence="1">LS1R49</strain>
    </source>
</reference>
<organism evidence="1 2">
    <name type="scientific">Flavobacterium shii</name>
    <dbReference type="NCBI Taxonomy" id="2987687"/>
    <lineage>
        <taxon>Bacteria</taxon>
        <taxon>Pseudomonadati</taxon>
        <taxon>Bacteroidota</taxon>
        <taxon>Flavobacteriia</taxon>
        <taxon>Flavobacteriales</taxon>
        <taxon>Flavobacteriaceae</taxon>
        <taxon>Flavobacterium</taxon>
    </lineage>
</organism>
<accession>A0A9X2YUX2</accession>
<sequence>MEEIPKIEDKIKALYLYIDGNASDTEGDSWYYGHNPIIVSHINTLSKAECERLVSEIWNWKEEILVDLADPFLQIENPNLDGCFLYCKIFMNITDIENEQYLIENIHLVNTIPKRSQPISFFLDLENKIIRVNEKLDGRYKYCVEQIKLKINTEYS</sequence>
<dbReference type="AlphaFoldDB" id="A0A9X2YUX2"/>
<keyword evidence="2" id="KW-1185">Reference proteome</keyword>
<dbReference type="EMBL" id="JAOZEW010000006">
    <property type="protein sequence ID" value="MCV9927619.1"/>
    <property type="molecule type" value="Genomic_DNA"/>
</dbReference>
<dbReference type="Proteomes" id="UP001151079">
    <property type="component" value="Unassembled WGS sequence"/>
</dbReference>
<protein>
    <submittedName>
        <fullName evidence="1">Uncharacterized protein</fullName>
    </submittedName>
</protein>
<comment type="caution">
    <text evidence="1">The sequence shown here is derived from an EMBL/GenBank/DDBJ whole genome shotgun (WGS) entry which is preliminary data.</text>
</comment>
<evidence type="ECO:0000313" key="2">
    <source>
        <dbReference type="Proteomes" id="UP001151079"/>
    </source>
</evidence>
<gene>
    <name evidence="1" type="ORF">OIU83_08155</name>
</gene>
<proteinExistence type="predicted"/>
<evidence type="ECO:0000313" key="1">
    <source>
        <dbReference type="EMBL" id="MCV9927619.1"/>
    </source>
</evidence>
<name>A0A9X2YUX2_9FLAO</name>
<dbReference type="RefSeq" id="WP_264205755.1">
    <property type="nucleotide sequence ID" value="NZ_JAOZEW010000006.1"/>
</dbReference>